<protein>
    <submittedName>
        <fullName evidence="1">Uncharacterized protein</fullName>
    </submittedName>
</protein>
<name>A0AAD7S510_9TELE</name>
<organism evidence="1 2">
    <name type="scientific">Aldrovandia affinis</name>
    <dbReference type="NCBI Taxonomy" id="143900"/>
    <lineage>
        <taxon>Eukaryota</taxon>
        <taxon>Metazoa</taxon>
        <taxon>Chordata</taxon>
        <taxon>Craniata</taxon>
        <taxon>Vertebrata</taxon>
        <taxon>Euteleostomi</taxon>
        <taxon>Actinopterygii</taxon>
        <taxon>Neopterygii</taxon>
        <taxon>Teleostei</taxon>
        <taxon>Notacanthiformes</taxon>
        <taxon>Halosauridae</taxon>
        <taxon>Aldrovandia</taxon>
    </lineage>
</organism>
<proteinExistence type="predicted"/>
<evidence type="ECO:0000313" key="2">
    <source>
        <dbReference type="Proteomes" id="UP001221898"/>
    </source>
</evidence>
<dbReference type="Proteomes" id="UP001221898">
    <property type="component" value="Unassembled WGS sequence"/>
</dbReference>
<evidence type="ECO:0000313" key="1">
    <source>
        <dbReference type="EMBL" id="KAJ8396065.1"/>
    </source>
</evidence>
<accession>A0AAD7S510</accession>
<dbReference type="AlphaFoldDB" id="A0AAD7S510"/>
<reference evidence="1" key="1">
    <citation type="journal article" date="2023" name="Science">
        <title>Genome structures resolve the early diversification of teleost fishes.</title>
        <authorList>
            <person name="Parey E."/>
            <person name="Louis A."/>
            <person name="Montfort J."/>
            <person name="Bouchez O."/>
            <person name="Roques C."/>
            <person name="Iampietro C."/>
            <person name="Lluch J."/>
            <person name="Castinel A."/>
            <person name="Donnadieu C."/>
            <person name="Desvignes T."/>
            <person name="Floi Bucao C."/>
            <person name="Jouanno E."/>
            <person name="Wen M."/>
            <person name="Mejri S."/>
            <person name="Dirks R."/>
            <person name="Jansen H."/>
            <person name="Henkel C."/>
            <person name="Chen W.J."/>
            <person name="Zahm M."/>
            <person name="Cabau C."/>
            <person name="Klopp C."/>
            <person name="Thompson A.W."/>
            <person name="Robinson-Rechavi M."/>
            <person name="Braasch I."/>
            <person name="Lecointre G."/>
            <person name="Bobe J."/>
            <person name="Postlethwait J.H."/>
            <person name="Berthelot C."/>
            <person name="Roest Crollius H."/>
            <person name="Guiguen Y."/>
        </authorList>
    </citation>
    <scope>NUCLEOTIDE SEQUENCE</scope>
    <source>
        <strain evidence="1">NC1722</strain>
    </source>
</reference>
<comment type="caution">
    <text evidence="1">The sequence shown here is derived from an EMBL/GenBank/DDBJ whole genome shotgun (WGS) entry which is preliminary data.</text>
</comment>
<sequence length="120" mass="13175">MPASLFTGHNLPQRVLCTVNGRVLNLDRFKAKSRKSQPDKLQNADDSAIAHSEEGLRVILVALAKSIQAPGSSTNQSLSRCHRPLQYMLTLTPLKMKNTLLTLSASSPAKLTSMQKYITN</sequence>
<dbReference type="EMBL" id="JAINUG010000110">
    <property type="protein sequence ID" value="KAJ8396065.1"/>
    <property type="molecule type" value="Genomic_DNA"/>
</dbReference>
<gene>
    <name evidence="1" type="ORF">AAFF_G00025970</name>
</gene>
<keyword evidence="2" id="KW-1185">Reference proteome</keyword>